<evidence type="ECO:0000313" key="4">
    <source>
        <dbReference type="EMBL" id="RDW58181.1"/>
    </source>
</evidence>
<comment type="caution">
    <text evidence="4">The sequence shown here is derived from an EMBL/GenBank/DDBJ whole genome shotgun (WGS) entry which is preliminary data.</text>
</comment>
<gene>
    <name evidence="4" type="ORF">BP6252_13592</name>
</gene>
<dbReference type="Pfam" id="PF11951">
    <property type="entry name" value="Fungal_trans_2"/>
    <property type="match status" value="1"/>
</dbReference>
<protein>
    <recommendedName>
        <fullName evidence="6">Zn(2)-C6 fungal-type domain-containing protein</fullName>
    </recommendedName>
</protein>
<feature type="compositionally biased region" description="Polar residues" evidence="3">
    <location>
        <begin position="128"/>
        <end position="147"/>
    </location>
</feature>
<dbReference type="GO" id="GO:0008270">
    <property type="term" value="F:zinc ion binding"/>
    <property type="evidence" value="ECO:0007669"/>
    <property type="project" value="InterPro"/>
</dbReference>
<dbReference type="CDD" id="cd12148">
    <property type="entry name" value="fungal_TF_MHR"/>
    <property type="match status" value="1"/>
</dbReference>
<feature type="region of interest" description="Disordered" evidence="3">
    <location>
        <begin position="90"/>
        <end position="152"/>
    </location>
</feature>
<dbReference type="Gene3D" id="4.10.240.10">
    <property type="entry name" value="Zn(2)-C6 fungal-type DNA-binding domain"/>
    <property type="match status" value="1"/>
</dbReference>
<name>A0A3D8Q8Q9_9HELO</name>
<evidence type="ECO:0008006" key="6">
    <source>
        <dbReference type="Google" id="ProtNLM"/>
    </source>
</evidence>
<dbReference type="AlphaFoldDB" id="A0A3D8Q8Q9"/>
<dbReference type="PANTHER" id="PTHR37534:SF46">
    <property type="entry name" value="ZN(II)2CYS6 TRANSCRIPTION FACTOR (EUROFUNG)"/>
    <property type="match status" value="1"/>
</dbReference>
<dbReference type="Proteomes" id="UP000256645">
    <property type="component" value="Unassembled WGS sequence"/>
</dbReference>
<dbReference type="InterPro" id="IPR021858">
    <property type="entry name" value="Fun_TF"/>
</dbReference>
<dbReference type="InterPro" id="IPR001138">
    <property type="entry name" value="Zn2Cys6_DnaBD"/>
</dbReference>
<dbReference type="GO" id="GO:0000981">
    <property type="term" value="F:DNA-binding transcription factor activity, RNA polymerase II-specific"/>
    <property type="evidence" value="ECO:0007669"/>
    <property type="project" value="InterPro"/>
</dbReference>
<organism evidence="4 5">
    <name type="scientific">Coleophoma cylindrospora</name>
    <dbReference type="NCBI Taxonomy" id="1849047"/>
    <lineage>
        <taxon>Eukaryota</taxon>
        <taxon>Fungi</taxon>
        <taxon>Dikarya</taxon>
        <taxon>Ascomycota</taxon>
        <taxon>Pezizomycotina</taxon>
        <taxon>Leotiomycetes</taxon>
        <taxon>Helotiales</taxon>
        <taxon>Dermateaceae</taxon>
        <taxon>Coleophoma</taxon>
    </lineage>
</organism>
<dbReference type="CDD" id="cd00067">
    <property type="entry name" value="GAL4"/>
    <property type="match status" value="1"/>
</dbReference>
<dbReference type="SUPFAM" id="SSF57701">
    <property type="entry name" value="Zn2/Cys6 DNA-binding domain"/>
    <property type="match status" value="1"/>
</dbReference>
<dbReference type="GO" id="GO:0005634">
    <property type="term" value="C:nucleus"/>
    <property type="evidence" value="ECO:0007669"/>
    <property type="project" value="UniProtKB-SubCell"/>
</dbReference>
<accession>A0A3D8Q8Q9</accession>
<feature type="compositionally biased region" description="Basic residues" evidence="3">
    <location>
        <begin position="90"/>
        <end position="103"/>
    </location>
</feature>
<evidence type="ECO:0000256" key="2">
    <source>
        <dbReference type="ARBA" id="ARBA00023242"/>
    </source>
</evidence>
<keyword evidence="2" id="KW-0539">Nucleus</keyword>
<proteinExistence type="predicted"/>
<reference evidence="4 5" key="1">
    <citation type="journal article" date="2018" name="IMA Fungus">
        <title>IMA Genome-F 9: Draft genome sequence of Annulohypoxylon stygium, Aspergillus mulundensis, Berkeleyomyces basicola (syn. Thielaviopsis basicola), Ceratocystis smalleyi, two Cercospora beticola strains, Coleophoma cylindrospora, Fusarium fracticaudum, Phialophora cf. hyalina, and Morchella septimelata.</title>
        <authorList>
            <person name="Wingfield B.D."/>
            <person name="Bills G.F."/>
            <person name="Dong Y."/>
            <person name="Huang W."/>
            <person name="Nel W.J."/>
            <person name="Swalarsk-Parry B.S."/>
            <person name="Vaghefi N."/>
            <person name="Wilken P.M."/>
            <person name="An Z."/>
            <person name="de Beer Z.W."/>
            <person name="De Vos L."/>
            <person name="Chen L."/>
            <person name="Duong T.A."/>
            <person name="Gao Y."/>
            <person name="Hammerbacher A."/>
            <person name="Kikkert J.R."/>
            <person name="Li Y."/>
            <person name="Li H."/>
            <person name="Li K."/>
            <person name="Li Q."/>
            <person name="Liu X."/>
            <person name="Ma X."/>
            <person name="Naidoo K."/>
            <person name="Pethybridge S.J."/>
            <person name="Sun J."/>
            <person name="Steenkamp E.T."/>
            <person name="van der Nest M.A."/>
            <person name="van Wyk S."/>
            <person name="Wingfield M.J."/>
            <person name="Xiong C."/>
            <person name="Yue Q."/>
            <person name="Zhang X."/>
        </authorList>
    </citation>
    <scope>NUCLEOTIDE SEQUENCE [LARGE SCALE GENOMIC DNA]</scope>
    <source>
        <strain evidence="4 5">BP6252</strain>
    </source>
</reference>
<comment type="subcellular location">
    <subcellularLocation>
        <location evidence="1">Nucleus</location>
    </subcellularLocation>
</comment>
<evidence type="ECO:0000256" key="3">
    <source>
        <dbReference type="SAM" id="MobiDB-lite"/>
    </source>
</evidence>
<keyword evidence="5" id="KW-1185">Reference proteome</keyword>
<dbReference type="STRING" id="1849047.A0A3D8Q8Q9"/>
<dbReference type="EMBL" id="PDLM01000018">
    <property type="protein sequence ID" value="RDW58181.1"/>
    <property type="molecule type" value="Genomic_DNA"/>
</dbReference>
<evidence type="ECO:0000256" key="1">
    <source>
        <dbReference type="ARBA" id="ARBA00004123"/>
    </source>
</evidence>
<dbReference type="PANTHER" id="PTHR37534">
    <property type="entry name" value="TRANSCRIPTIONAL ACTIVATOR PROTEIN UGA3"/>
    <property type="match status" value="1"/>
</dbReference>
<sequence>MPPSTEPRTNSLAFAKTDCHTCTANQRRCDRKRPRCASCAGKKIVCGGYPMQLTWPQSKPTQAKASVLSEQTDDLFHLEPLSLHAAVHVRNNRSRPRKPRKFRFVAERASGRKPISAEPSEARRKQISTDPSATQARASIQRSNTPGDRSRYQYMPISPLPGTLESSVHAASPSISNEQCNVSDLLALSPVVDFSEPLDWSSWSSTGTIDVENLDTFGELDSDCNTAVTSSSIDNAAGRPSLPTSILKDPRQNIISFGSPVLHKSLFGKFEVLLNMYDQDFCVVPLSGDVPSNPFRCRSETSRGSQSLLHAILAVSCYHAGRQASKGDYPPSDVFDHQNTAIQLYRNELNTYTGSQAVQLLDTTMVLFLFHATQSAFGSWATRISDAQKLLRLSGGPEIWVHNRRVQAQVVLLLWDATIALLSRQACLLPYSYFEALLALEDDRYWSFFDLIGCPRELLVPLMQLARLAEENEKASSMHWTTFDLTLVDEIQASIINWKNPSLEIEDDFSEEEMQQQRDRWNCSEAWSASSVLEEVWMEQAGPRGDAAWWGSVIDRKQKPYQSHIAPMQFCFG</sequence>
<evidence type="ECO:0000313" key="5">
    <source>
        <dbReference type="Proteomes" id="UP000256645"/>
    </source>
</evidence>
<dbReference type="InterPro" id="IPR036864">
    <property type="entry name" value="Zn2-C6_fun-type_DNA-bd_sf"/>
</dbReference>
<dbReference type="OrthoDB" id="2015447at2759"/>